<evidence type="ECO:0000313" key="2">
    <source>
        <dbReference type="Proteomes" id="UP001174867"/>
    </source>
</evidence>
<protein>
    <submittedName>
        <fullName evidence="1">Tail fiber assembly protein</fullName>
    </submittedName>
</protein>
<comment type="caution">
    <text evidence="1">The sequence shown here is derived from an EMBL/GenBank/DDBJ whole genome shotgun (WGS) entry which is preliminary data.</text>
</comment>
<evidence type="ECO:0000313" key="1">
    <source>
        <dbReference type="EMBL" id="MDN8597870.1"/>
    </source>
</evidence>
<organism evidence="1 2">
    <name type="scientific">Citrobacter enshiensis</name>
    <dbReference type="NCBI Taxonomy" id="2971264"/>
    <lineage>
        <taxon>Bacteria</taxon>
        <taxon>Pseudomonadati</taxon>
        <taxon>Pseudomonadota</taxon>
        <taxon>Gammaproteobacteria</taxon>
        <taxon>Enterobacterales</taxon>
        <taxon>Enterobacteriaceae</taxon>
        <taxon>Citrobacter</taxon>
    </lineage>
</organism>
<dbReference type="Proteomes" id="UP001174867">
    <property type="component" value="Unassembled WGS sequence"/>
</dbReference>
<sequence>MWYWNTTDCNEALQGIHDLTHCKKMDDDNHLFKSGVTPEGKMWGSDEDGYPVLLDIPGPSHDDYMAMAEMERRARVAAATDKISLLQTKLQLNIITDDEKAELLAWLKYIDDVKAIDVSPAPDISWPEPPED</sequence>
<dbReference type="RefSeq" id="WP_301696235.1">
    <property type="nucleotide sequence ID" value="NZ_JAUJYW010000001.1"/>
</dbReference>
<dbReference type="EMBL" id="JAUJYW010000001">
    <property type="protein sequence ID" value="MDN8597870.1"/>
    <property type="molecule type" value="Genomic_DNA"/>
</dbReference>
<dbReference type="InterPro" id="IPR003458">
    <property type="entry name" value="Phage_T4_Gp38_tail_assem"/>
</dbReference>
<dbReference type="Pfam" id="PF02413">
    <property type="entry name" value="Caudo_TAP"/>
    <property type="match status" value="1"/>
</dbReference>
<dbReference type="InterPro" id="IPR051220">
    <property type="entry name" value="TFA_Chaperone"/>
</dbReference>
<gene>
    <name evidence="1" type="ORF">Q0A17_00320</name>
</gene>
<reference evidence="1 2" key="1">
    <citation type="submission" date="2023-07" db="EMBL/GenBank/DDBJ databases">
        <title>Citrobacter selenititolerans sp. nov., isolated from seleniferous soil.</title>
        <authorList>
            <person name="Zhang S."/>
            <person name="Li K."/>
            <person name="Peng J."/>
            <person name="Wang H."/>
            <person name="Sun J."/>
            <person name="Guo Y."/>
        </authorList>
    </citation>
    <scope>NUCLEOTIDE SEQUENCE [LARGE SCALE GENOMIC DNA]</scope>
    <source>
        <strain evidence="1 2">S2-9</strain>
    </source>
</reference>
<proteinExistence type="predicted"/>
<keyword evidence="2" id="KW-1185">Reference proteome</keyword>
<name>A0ABT8PNH0_9ENTR</name>
<accession>A0ABT8PNH0</accession>
<dbReference type="PANTHER" id="PTHR34413">
    <property type="entry name" value="PROPHAGE TAIL FIBER ASSEMBLY PROTEIN HOMOLOG TFAE-RELATED-RELATED"/>
    <property type="match status" value="1"/>
</dbReference>
<dbReference type="PANTHER" id="PTHR34413:SF1">
    <property type="entry name" value="CYTOPLASMIC PROTEIN"/>
    <property type="match status" value="1"/>
</dbReference>